<name>A0A6P1ZPL1_9BACT</name>
<sequence>MRSPTSPRTCARSLGQRGSILIHIIIGIVALGVLGAAMSQLYSESSVNVSTENHATRARYMAEGGLRYAQGELEAAGASEILGTVQRLNDTGNYTLGNDFFNLSVGGWSTIFADSPVSTGDKVGYFYTDLGYTPQSFCDNIQGKDSATTNDQIVLVRASETKQEYDQALNEITVDNCTVTAGGLIRLELSDAVTIGKDEAAFLGVKYLDKANKDLYAGSSFEVSSAARFFPEFNGYLWVKDQNGQPVGIYYDRIDCPATGYENCVVHISRTSEGIDLSQYDTDSYPSVPPFRVNNGKIVVLNSDKMKNYFIKSTGYSGPGWTAAEAVAINVVQNAPTLGSYPHEWMSSGLLEEYGVTPEDFPSEDMRYGKYENPNPSAPSSFYEGIEGLDRYNRFDNNALRAVARYGGSDWQLAIMHGAADIAAQTTFAWQDNVVEPFTLTYNLSPLNGFTISWQVGTSDVLTYQLPLPVPLGKSYVVGNVYIVSQIPYGSGPASIHLTDLAVDNLVIPEEYFGAAGTGAGNMENTTEGLAQWIVSQRNQESAFAKVTGNIALDWDAANPPADSVTDYGVAIYFDVHEISYLPTITSITPQTGTTAGGTNITTNFAAKVSPSGSYNAVFMARPYLNTGNPDRIELAGINLSVNGGGSTITVDSPAWNATAQPVNFWISDENGDHSNPWVYLYTAP</sequence>
<dbReference type="EMBL" id="QMIF01000001">
    <property type="protein sequence ID" value="TVM36468.1"/>
    <property type="molecule type" value="Genomic_DNA"/>
</dbReference>
<keyword evidence="5" id="KW-1185">Reference proteome</keyword>
<reference evidence="2 5" key="2">
    <citation type="submission" date="2019-04" db="EMBL/GenBank/DDBJ databases">
        <title>Isolation and culture of sulfate reducing bacteria from the cold seep of the South China Sea.</title>
        <authorList>
            <person name="Sun C."/>
            <person name="Liu R."/>
        </authorList>
    </citation>
    <scope>NUCLEOTIDE SEQUENCE [LARGE SCALE GENOMIC DNA]</scope>
    <source>
        <strain evidence="2 5">CS1</strain>
    </source>
</reference>
<proteinExistence type="predicted"/>
<keyword evidence="1" id="KW-1133">Transmembrane helix</keyword>
<evidence type="ECO:0000313" key="3">
    <source>
        <dbReference type="EMBL" id="TVM36468.1"/>
    </source>
</evidence>
<feature type="transmembrane region" description="Helical" evidence="1">
    <location>
        <begin position="20"/>
        <end position="42"/>
    </location>
</feature>
<dbReference type="Proteomes" id="UP000503251">
    <property type="component" value="Chromosome"/>
</dbReference>
<dbReference type="CDD" id="cd00603">
    <property type="entry name" value="IPT_PCSR"/>
    <property type="match status" value="1"/>
</dbReference>
<dbReference type="AlphaFoldDB" id="A0A6P1ZPL1"/>
<evidence type="ECO:0000256" key="1">
    <source>
        <dbReference type="SAM" id="Phobius"/>
    </source>
</evidence>
<keyword evidence="1" id="KW-0472">Membrane</keyword>
<reference evidence="3 4" key="1">
    <citation type="submission" date="2018-06" db="EMBL/GenBank/DDBJ databases">
        <title>Complete genome of Desulfovibrio marinus P48SEP.</title>
        <authorList>
            <person name="Crispim J.S."/>
            <person name="Vidigal P.M.P."/>
            <person name="Silva L.C.F."/>
            <person name="Araujo L.C."/>
            <person name="Laguardia C.N."/>
            <person name="Dias R.S."/>
            <person name="Sousa M.P."/>
            <person name="Paula S.O."/>
            <person name="Silva C."/>
        </authorList>
    </citation>
    <scope>NUCLEOTIDE SEQUENCE [LARGE SCALE GENOMIC DNA]</scope>
    <source>
        <strain evidence="3 4">P48SEP</strain>
    </source>
</reference>
<dbReference type="RefSeq" id="WP_144233505.1">
    <property type="nucleotide sequence ID" value="NZ_CP039543.1"/>
</dbReference>
<accession>A0A6P1ZPL1</accession>
<evidence type="ECO:0000313" key="5">
    <source>
        <dbReference type="Proteomes" id="UP000503251"/>
    </source>
</evidence>
<organism evidence="3 4">
    <name type="scientific">Oceanidesulfovibrio marinus</name>
    <dbReference type="NCBI Taxonomy" id="370038"/>
    <lineage>
        <taxon>Bacteria</taxon>
        <taxon>Pseudomonadati</taxon>
        <taxon>Thermodesulfobacteriota</taxon>
        <taxon>Desulfovibrionia</taxon>
        <taxon>Desulfovibrionales</taxon>
        <taxon>Desulfovibrionaceae</taxon>
        <taxon>Oceanidesulfovibrio</taxon>
    </lineage>
</organism>
<evidence type="ECO:0000313" key="4">
    <source>
        <dbReference type="Proteomes" id="UP000434052"/>
    </source>
</evidence>
<evidence type="ECO:0000313" key="2">
    <source>
        <dbReference type="EMBL" id="QJT09104.1"/>
    </source>
</evidence>
<dbReference type="Proteomes" id="UP000434052">
    <property type="component" value="Unassembled WGS sequence"/>
</dbReference>
<dbReference type="EMBL" id="CP039543">
    <property type="protein sequence ID" value="QJT09104.1"/>
    <property type="molecule type" value="Genomic_DNA"/>
</dbReference>
<gene>
    <name evidence="3" type="ORF">DQK91_00650</name>
    <name evidence="2" type="ORF">E8L03_09230</name>
</gene>
<keyword evidence="1" id="KW-0812">Transmembrane</keyword>
<protein>
    <submittedName>
        <fullName evidence="3">Uncharacterized protein</fullName>
    </submittedName>
</protein>